<name>A0ABT9YIH1_9BACI</name>
<dbReference type="Proteomes" id="UP001225034">
    <property type="component" value="Unassembled WGS sequence"/>
</dbReference>
<protein>
    <recommendedName>
        <fullName evidence="3">DUF3006 domain-containing protein</fullName>
    </recommendedName>
</protein>
<sequence>MEKAVIDRFEDQNHAVLLVGKDEKEYHVSRTSLPDDVKEGNHLFVVLENEQVISVELDKETTTEAVNRIGNKMDKLREMKRMKRRAK</sequence>
<reference evidence="1 2" key="1">
    <citation type="submission" date="2023-07" db="EMBL/GenBank/DDBJ databases">
        <title>Genomic Encyclopedia of Type Strains, Phase IV (KMG-IV): sequencing the most valuable type-strain genomes for metagenomic binning, comparative biology and taxonomic classification.</title>
        <authorList>
            <person name="Goeker M."/>
        </authorList>
    </citation>
    <scope>NUCLEOTIDE SEQUENCE [LARGE SCALE GENOMIC DNA]</scope>
    <source>
        <strain evidence="1 2">DSM 19154</strain>
    </source>
</reference>
<dbReference type="EMBL" id="JAUSUA010000003">
    <property type="protein sequence ID" value="MDQ0207651.1"/>
    <property type="molecule type" value="Genomic_DNA"/>
</dbReference>
<dbReference type="Pfam" id="PF11213">
    <property type="entry name" value="DUF3006"/>
    <property type="match status" value="1"/>
</dbReference>
<keyword evidence="2" id="KW-1185">Reference proteome</keyword>
<proteinExistence type="predicted"/>
<evidence type="ECO:0008006" key="3">
    <source>
        <dbReference type="Google" id="ProtNLM"/>
    </source>
</evidence>
<organism evidence="1 2">
    <name type="scientific">Alkalicoccobacillus murimartini</name>
    <dbReference type="NCBI Taxonomy" id="171685"/>
    <lineage>
        <taxon>Bacteria</taxon>
        <taxon>Bacillati</taxon>
        <taxon>Bacillota</taxon>
        <taxon>Bacilli</taxon>
        <taxon>Bacillales</taxon>
        <taxon>Bacillaceae</taxon>
        <taxon>Alkalicoccobacillus</taxon>
    </lineage>
</organism>
<gene>
    <name evidence="1" type="ORF">J2S05_002452</name>
</gene>
<accession>A0ABT9YIH1</accession>
<dbReference type="InterPro" id="IPR021377">
    <property type="entry name" value="DUF3006"/>
</dbReference>
<evidence type="ECO:0000313" key="2">
    <source>
        <dbReference type="Proteomes" id="UP001225034"/>
    </source>
</evidence>
<evidence type="ECO:0000313" key="1">
    <source>
        <dbReference type="EMBL" id="MDQ0207651.1"/>
    </source>
</evidence>
<comment type="caution">
    <text evidence="1">The sequence shown here is derived from an EMBL/GenBank/DDBJ whole genome shotgun (WGS) entry which is preliminary data.</text>
</comment>